<dbReference type="RefSeq" id="WP_344157137.1">
    <property type="nucleotide sequence ID" value="NZ_BAAABV010000015.1"/>
</dbReference>
<dbReference type="Gene3D" id="3.40.50.1240">
    <property type="entry name" value="Phosphoglycerate mutase-like"/>
    <property type="match status" value="1"/>
</dbReference>
<gene>
    <name evidence="2" type="ORF">GCM10010302_24550</name>
</gene>
<comment type="caution">
    <text evidence="2">The sequence shown here is derived from an EMBL/GenBank/DDBJ whole genome shotgun (WGS) entry which is preliminary data.</text>
</comment>
<dbReference type="Proteomes" id="UP001501867">
    <property type="component" value="Unassembled WGS sequence"/>
</dbReference>
<evidence type="ECO:0000313" key="3">
    <source>
        <dbReference type="Proteomes" id="UP001501867"/>
    </source>
</evidence>
<protein>
    <recommendedName>
        <fullName evidence="4">Lipoprotein</fullName>
    </recommendedName>
</protein>
<dbReference type="EMBL" id="BAAABV010000015">
    <property type="protein sequence ID" value="GAA0285377.1"/>
    <property type="molecule type" value="Genomic_DNA"/>
</dbReference>
<feature type="region of interest" description="Disordered" evidence="1">
    <location>
        <begin position="58"/>
        <end position="81"/>
    </location>
</feature>
<dbReference type="InterPro" id="IPR029033">
    <property type="entry name" value="His_PPase_superfam"/>
</dbReference>
<sequence length="222" mass="23102">MPAAPAGPAPRRRSVLTALAALVPLTASGCAAREHPAPAPGPRPPARDALVMLIPHAEKPYPGATGEDDEGNEDPGSLAGRGRRRAGELHRLFGPAHGAPLPRPAALFAAGGPPSAPARCRQTLAPLATALRVPVQDRFAHGAEAGAARAALDAPAPVLLCWEPAGIPRLVHALGAHRVRGLPAAWPDRSDLVWTLTRSRGNWTFRELPQRLLPGDGDGDAR</sequence>
<name>A0ABP3EZ53_9ACTN</name>
<accession>A0ABP3EZ53</accession>
<evidence type="ECO:0000256" key="1">
    <source>
        <dbReference type="SAM" id="MobiDB-lite"/>
    </source>
</evidence>
<keyword evidence="3" id="KW-1185">Reference proteome</keyword>
<reference evidence="3" key="1">
    <citation type="journal article" date="2019" name="Int. J. Syst. Evol. Microbiol.">
        <title>The Global Catalogue of Microorganisms (GCM) 10K type strain sequencing project: providing services to taxonomists for standard genome sequencing and annotation.</title>
        <authorList>
            <consortium name="The Broad Institute Genomics Platform"/>
            <consortium name="The Broad Institute Genome Sequencing Center for Infectious Disease"/>
            <person name="Wu L."/>
            <person name="Ma J."/>
        </authorList>
    </citation>
    <scope>NUCLEOTIDE SEQUENCE [LARGE SCALE GENOMIC DNA]</scope>
    <source>
        <strain evidence="3">JCM 4505</strain>
    </source>
</reference>
<proteinExistence type="predicted"/>
<organism evidence="2 3">
    <name type="scientific">Streptomyces polychromogenes</name>
    <dbReference type="NCBI Taxonomy" id="67342"/>
    <lineage>
        <taxon>Bacteria</taxon>
        <taxon>Bacillati</taxon>
        <taxon>Actinomycetota</taxon>
        <taxon>Actinomycetes</taxon>
        <taxon>Kitasatosporales</taxon>
        <taxon>Streptomycetaceae</taxon>
        <taxon>Streptomyces</taxon>
    </lineage>
</organism>
<evidence type="ECO:0000313" key="2">
    <source>
        <dbReference type="EMBL" id="GAA0285377.1"/>
    </source>
</evidence>
<evidence type="ECO:0008006" key="4">
    <source>
        <dbReference type="Google" id="ProtNLM"/>
    </source>
</evidence>